<dbReference type="InterPro" id="IPR043928">
    <property type="entry name" value="DNVP"/>
</dbReference>
<dbReference type="Proteomes" id="UP001642484">
    <property type="component" value="Unassembled WGS sequence"/>
</dbReference>
<comment type="caution">
    <text evidence="2">The sequence shown here is derived from an EMBL/GenBank/DDBJ whole genome shotgun (WGS) entry which is preliminary data.</text>
</comment>
<dbReference type="Pfam" id="PF19060">
    <property type="entry name" value="DVNP"/>
    <property type="match status" value="1"/>
</dbReference>
<proteinExistence type="predicted"/>
<accession>A0ABP0HL33</accession>
<dbReference type="EMBL" id="CAXAMN010000570">
    <property type="protein sequence ID" value="CAK8989555.1"/>
    <property type="molecule type" value="Genomic_DNA"/>
</dbReference>
<feature type="compositionally biased region" description="Basic residues" evidence="1">
    <location>
        <begin position="1"/>
        <end position="21"/>
    </location>
</feature>
<protein>
    <submittedName>
        <fullName evidence="2">Uncharacterized protein</fullName>
    </submittedName>
</protein>
<feature type="region of interest" description="Disordered" evidence="1">
    <location>
        <begin position="1"/>
        <end position="28"/>
    </location>
</feature>
<evidence type="ECO:0000256" key="1">
    <source>
        <dbReference type="SAM" id="MobiDB-lite"/>
    </source>
</evidence>
<evidence type="ECO:0000313" key="3">
    <source>
        <dbReference type="Proteomes" id="UP001642484"/>
    </source>
</evidence>
<reference evidence="2 3" key="1">
    <citation type="submission" date="2024-02" db="EMBL/GenBank/DDBJ databases">
        <authorList>
            <person name="Chen Y."/>
            <person name="Shah S."/>
            <person name="Dougan E. K."/>
            <person name="Thang M."/>
            <person name="Chan C."/>
        </authorList>
    </citation>
    <scope>NUCLEOTIDE SEQUENCE [LARGE SCALE GENOMIC DNA]</scope>
</reference>
<gene>
    <name evidence="2" type="ORF">CCMP2556_LOCUS1712</name>
</gene>
<organism evidence="2 3">
    <name type="scientific">Durusdinium trenchii</name>
    <dbReference type="NCBI Taxonomy" id="1381693"/>
    <lineage>
        <taxon>Eukaryota</taxon>
        <taxon>Sar</taxon>
        <taxon>Alveolata</taxon>
        <taxon>Dinophyceae</taxon>
        <taxon>Suessiales</taxon>
        <taxon>Symbiodiniaceae</taxon>
        <taxon>Durusdinium</taxon>
    </lineage>
</organism>
<name>A0ABP0HL33_9DINO</name>
<evidence type="ECO:0000313" key="2">
    <source>
        <dbReference type="EMBL" id="CAK8989555.1"/>
    </source>
</evidence>
<keyword evidence="3" id="KW-1185">Reference proteome</keyword>
<sequence length="144" mass="15748">MAKLKLLKKPARGSSSKKPKAKGATVASGRRARWQVFSGQKQKTVGRLKKAQLTKNRRGKVVAKKASEAAKNRYASSKIKTWYESVKDAREALSFKGFVPVGGQTISGKALLLKAKAFYNEKIYGIPAKVTAEYFSTANQQPAT</sequence>